<dbReference type="GeneID" id="19012669"/>
<feature type="compositionally biased region" description="Pro residues" evidence="1">
    <location>
        <begin position="91"/>
        <end position="114"/>
    </location>
</feature>
<dbReference type="KEGG" id="bpg:Bathy12g00730"/>
<dbReference type="GO" id="GO:0052325">
    <property type="term" value="P:cell wall pectin biosynthetic process"/>
    <property type="evidence" value="ECO:0007669"/>
    <property type="project" value="TreeGrafter"/>
</dbReference>
<proteinExistence type="predicted"/>
<dbReference type="STRING" id="41875.K8EKV8"/>
<dbReference type="Proteomes" id="UP000198341">
    <property type="component" value="Chromosome 12"/>
</dbReference>
<protein>
    <submittedName>
        <fullName evidence="3">Unnamed protein product</fullName>
    </submittedName>
</protein>
<evidence type="ECO:0000313" key="3">
    <source>
        <dbReference type="EMBL" id="CCO18852.1"/>
    </source>
</evidence>
<evidence type="ECO:0000313" key="4">
    <source>
        <dbReference type="Proteomes" id="UP000198341"/>
    </source>
</evidence>
<name>K8EKV8_9CHLO</name>
<dbReference type="GO" id="GO:0052636">
    <property type="term" value="F:arabinosyltransferase activity"/>
    <property type="evidence" value="ECO:0007669"/>
    <property type="project" value="TreeGrafter"/>
</dbReference>
<dbReference type="RefSeq" id="XP_007509737.1">
    <property type="nucleotide sequence ID" value="XM_007509675.1"/>
</dbReference>
<dbReference type="EMBL" id="FO082267">
    <property type="protein sequence ID" value="CCO18852.1"/>
    <property type="molecule type" value="Genomic_DNA"/>
</dbReference>
<dbReference type="PANTHER" id="PTHR46936:SF1">
    <property type="entry name" value="ARABINOSYLTRANSFERASE XEG113"/>
    <property type="match status" value="1"/>
</dbReference>
<feature type="domain" description="Nucleotide-diphospho-sugar transferase" evidence="2">
    <location>
        <begin position="258"/>
        <end position="542"/>
    </location>
</feature>
<dbReference type="InterPro" id="IPR005069">
    <property type="entry name" value="Nucl-diP-sugar_transferase"/>
</dbReference>
<reference evidence="3 4" key="1">
    <citation type="submission" date="2011-10" db="EMBL/GenBank/DDBJ databases">
        <authorList>
            <person name="Genoscope - CEA"/>
        </authorList>
    </citation>
    <scope>NUCLEOTIDE SEQUENCE [LARGE SCALE GENOMIC DNA]</scope>
    <source>
        <strain evidence="3 4">RCC 1105</strain>
    </source>
</reference>
<evidence type="ECO:0000256" key="1">
    <source>
        <dbReference type="SAM" id="MobiDB-lite"/>
    </source>
</evidence>
<evidence type="ECO:0000259" key="2">
    <source>
        <dbReference type="Pfam" id="PF03407"/>
    </source>
</evidence>
<sequence length="974" mass="110910">MEPRQRRLRVIRRLLCLFLFLFLAASSIRKFRYSVKEARHFAAESLIHLAKDLDEEILDVSRFNTNVYNSAQRRSEEDFKEEPEVYERPSSPMPPADPSAPPPPPVAPSMPPPDDAMRRERSDTLITPSSSSSAINRNLVFFSGSLNEPTVKDHPLYKSNEDDSTDLWAKRRRELFDGSLPHPYVDEDDEDTAHSEQTKRYISLDKILDLKGLRKKYPPYTMEKVELGTERPLHVTFATVELVTLVDNWLTYSVRANIKKIVVVSLDEALHTWCEKELEKRRKHRRESDGDNDDDNDEFACVPGGHLLDKSKLGHSQSGGFREVKESFYALMNVKIQIIETFLLNGYDLLISDADVTWVRDPMPYFNTGNLGKVDIAVSADCVFDFRGDLIDQDEIDLHRKLNFPQLTTTVFTKWEHFRDPFTQLPWPYLAEYNTGMLLLRATLESLRFVKDWKHGMEAGKKLSFANDQHHFNAITRSRWLQRKSLPGYCKKLTDVGEKSSMCRAFDKPTADNRHPDDYFRRPDKTYDPSKPKMTVMDPDFVPRDKEGLCEPVTLDAMKIAKGNANDGFFCEKYPPDFVAFAEDYKRGLRPLYSYGGTSGSLRVAKLPTSLFSNGMVFFMGKDYSKRSIVPYGVHNTYVYDGAQGKIWRFREAGMWADKKPYFLGSSMYNKDLGANHGGSSAKSKVKDPVVVFEEKEEEEEDLSKENDLKTLIVRMSIPDWLEKSVNESITTSKGEIPIGHMNGLRWQLARVRDAVAIAKMLDRALIMPQFICGCHRHFNLLVNCTMGAMTIPFVCPIDHWALPRTFGNLPIPIREASYFENRVNAGFKPFTSPAPRIAICSSDETEDECKNRKGGMRGALPHLPGFAQTQTPIDEGKAKIAIKTGFSSAEFTAKIQSEIKSRGLQDEPVLVLDGLGDFSQSQFVEHGSRTSDFTGFANKDENLAFDDMLGKSTHQWCCYINGTVIHPFPRLHA</sequence>
<dbReference type="GO" id="GO:0005794">
    <property type="term" value="C:Golgi apparatus"/>
    <property type="evidence" value="ECO:0007669"/>
    <property type="project" value="TreeGrafter"/>
</dbReference>
<dbReference type="AlphaFoldDB" id="K8EKV8"/>
<organism evidence="3 4">
    <name type="scientific">Bathycoccus prasinos</name>
    <dbReference type="NCBI Taxonomy" id="41875"/>
    <lineage>
        <taxon>Eukaryota</taxon>
        <taxon>Viridiplantae</taxon>
        <taxon>Chlorophyta</taxon>
        <taxon>Mamiellophyceae</taxon>
        <taxon>Mamiellales</taxon>
        <taxon>Bathycoccaceae</taxon>
        <taxon>Bathycoccus</taxon>
    </lineage>
</organism>
<gene>
    <name evidence="3" type="ordered locus">Bathy12g00730</name>
</gene>
<dbReference type="PANTHER" id="PTHR46936">
    <property type="entry name" value="ARABINOSYLTRANSFERASE XEG113"/>
    <property type="match status" value="1"/>
</dbReference>
<feature type="compositionally biased region" description="Basic and acidic residues" evidence="1">
    <location>
        <begin position="73"/>
        <end position="87"/>
    </location>
</feature>
<accession>K8EKV8</accession>
<keyword evidence="4" id="KW-1185">Reference proteome</keyword>
<dbReference type="OrthoDB" id="540503at2759"/>
<feature type="region of interest" description="Disordered" evidence="1">
    <location>
        <begin position="71"/>
        <end position="118"/>
    </location>
</feature>
<dbReference type="Pfam" id="PF03407">
    <property type="entry name" value="Nucleotid_trans"/>
    <property type="match status" value="1"/>
</dbReference>
<dbReference type="InterPro" id="IPR053250">
    <property type="entry name" value="Glycosyltransferase_77"/>
</dbReference>